<gene>
    <name evidence="1" type="ORF">QE210_21730</name>
</gene>
<reference evidence="1" key="1">
    <citation type="submission" date="2023-04" db="EMBL/GenBank/DDBJ databases">
        <title>Genome dynamics across the evolutionary transition to endosymbiosis.</title>
        <authorList>
            <person name="Siozios S."/>
            <person name="Nadal-Jimenez P."/>
            <person name="Azagi T."/>
            <person name="Sprong H."/>
            <person name="Frost C.L."/>
            <person name="Parratt S.R."/>
            <person name="Taylor G."/>
            <person name="Brettell L."/>
            <person name="Lew K.C."/>
            <person name="Croft L."/>
            <person name="King K.C."/>
            <person name="Brockhurst M.A."/>
            <person name="Hypsa V."/>
            <person name="Novakova E."/>
            <person name="Darby A.C."/>
            <person name="Hurst G.D.D."/>
        </authorList>
    </citation>
    <scope>NUCLEOTIDE SEQUENCE</scope>
    <source>
        <strain evidence="1">APv</strain>
        <plasmid evidence="1">paPv13</plasmid>
    </source>
</reference>
<dbReference type="RefSeq" id="WP_280627357.1">
    <property type="nucleotide sequence ID" value="NZ_CP123517.1"/>
</dbReference>
<dbReference type="EMBL" id="CP123517">
    <property type="protein sequence ID" value="WGM04081.1"/>
    <property type="molecule type" value="Genomic_DNA"/>
</dbReference>
<organism evidence="1 2">
    <name type="scientific">Arsenophonus nasoniae</name>
    <name type="common">son-killer infecting Nasonia vitripennis</name>
    <dbReference type="NCBI Taxonomy" id="638"/>
    <lineage>
        <taxon>Bacteria</taxon>
        <taxon>Pseudomonadati</taxon>
        <taxon>Pseudomonadota</taxon>
        <taxon>Gammaproteobacteria</taxon>
        <taxon>Enterobacterales</taxon>
        <taxon>Morganellaceae</taxon>
        <taxon>Arsenophonus</taxon>
    </lineage>
</organism>
<sequence>MKKNKTHMITVRIDDLEHEFIKNDIKRWEEQTGLRIKASDVIRLALHAYEKDLKQKGHITETKLRINIK</sequence>
<proteinExistence type="predicted"/>
<evidence type="ECO:0000313" key="1">
    <source>
        <dbReference type="EMBL" id="WGM04081.1"/>
    </source>
</evidence>
<dbReference type="AlphaFoldDB" id="A0AA95GVS6"/>
<protein>
    <submittedName>
        <fullName evidence="1">Uncharacterized protein</fullName>
    </submittedName>
</protein>
<keyword evidence="1" id="KW-0614">Plasmid</keyword>
<accession>A0AA95GVS6</accession>
<dbReference type="Proteomes" id="UP001177595">
    <property type="component" value="Plasmid paPv13"/>
</dbReference>
<evidence type="ECO:0000313" key="2">
    <source>
        <dbReference type="Proteomes" id="UP001177595"/>
    </source>
</evidence>
<geneLocation type="plasmid" evidence="1 2">
    <name>paPv13</name>
</geneLocation>
<name>A0AA95GVS6_9GAMM</name>